<gene>
    <name evidence="2" type="ORF">A2811_03030</name>
</gene>
<evidence type="ECO:0000313" key="2">
    <source>
        <dbReference type="EMBL" id="OGD68032.1"/>
    </source>
</evidence>
<keyword evidence="1" id="KW-1133">Transmembrane helix</keyword>
<dbReference type="AlphaFoldDB" id="A0A1F5EKT3"/>
<organism evidence="2 3">
    <name type="scientific">Candidatus Campbellbacteria bacterium RIFCSPHIGHO2_01_FULL_34_10</name>
    <dbReference type="NCBI Taxonomy" id="1797577"/>
    <lineage>
        <taxon>Bacteria</taxon>
        <taxon>Candidatus Campbelliibacteriota</taxon>
    </lineage>
</organism>
<protein>
    <recommendedName>
        <fullName evidence="4">Serine protease</fullName>
    </recommendedName>
</protein>
<proteinExistence type="predicted"/>
<dbReference type="Proteomes" id="UP000186670">
    <property type="component" value="Unassembled WGS sequence"/>
</dbReference>
<dbReference type="Gene3D" id="2.40.10.120">
    <property type="match status" value="1"/>
</dbReference>
<dbReference type="InterPro" id="IPR009003">
    <property type="entry name" value="Peptidase_S1_PA"/>
</dbReference>
<evidence type="ECO:0000256" key="1">
    <source>
        <dbReference type="SAM" id="Phobius"/>
    </source>
</evidence>
<dbReference type="EMBL" id="MEZZ01000042">
    <property type="protein sequence ID" value="OGD68032.1"/>
    <property type="molecule type" value="Genomic_DNA"/>
</dbReference>
<feature type="transmembrane region" description="Helical" evidence="1">
    <location>
        <begin position="12"/>
        <end position="34"/>
    </location>
</feature>
<dbReference type="SUPFAM" id="SSF50494">
    <property type="entry name" value="Trypsin-like serine proteases"/>
    <property type="match status" value="1"/>
</dbReference>
<evidence type="ECO:0008006" key="4">
    <source>
        <dbReference type="Google" id="ProtNLM"/>
    </source>
</evidence>
<evidence type="ECO:0000313" key="3">
    <source>
        <dbReference type="Proteomes" id="UP000186670"/>
    </source>
</evidence>
<keyword evidence="1" id="KW-0472">Membrane</keyword>
<sequence>MDIEKLTKAQTVLLTLLISFVTSIATGIVTVTLMDQAPPAITQTIQRVVTKTIETVSPENTQTASAKNDIVAVKEQNSVADVVDKTKEIFGRIVNKTENGEIFSGFGIFVDKSGIFMTNSSNLVEGGDYAVYIGDRKIDLQKISINESKHIAYLKVVQNDSPIFKTFFKEANIVSPDSLKLGQSIIVLGGIESTEVFTGIVSGFVKDNLLDDTASTTPSESSEIKDLSILAIKTNVSSPSVFGGAPVLNLKGEVVGINIETGTNSFIPVDFVSFDIKNILNQDSAKKID</sequence>
<name>A0A1F5EKT3_9BACT</name>
<keyword evidence="1" id="KW-0812">Transmembrane</keyword>
<comment type="caution">
    <text evidence="2">The sequence shown here is derived from an EMBL/GenBank/DDBJ whole genome shotgun (WGS) entry which is preliminary data.</text>
</comment>
<accession>A0A1F5EKT3</accession>
<reference evidence="2 3" key="1">
    <citation type="journal article" date="2016" name="Nat. Commun.">
        <title>Thousands of microbial genomes shed light on interconnected biogeochemical processes in an aquifer system.</title>
        <authorList>
            <person name="Anantharaman K."/>
            <person name="Brown C.T."/>
            <person name="Hug L.A."/>
            <person name="Sharon I."/>
            <person name="Castelle C.J."/>
            <person name="Probst A.J."/>
            <person name="Thomas B.C."/>
            <person name="Singh A."/>
            <person name="Wilkins M.J."/>
            <person name="Karaoz U."/>
            <person name="Brodie E.L."/>
            <person name="Williams K.H."/>
            <person name="Hubbard S.S."/>
            <person name="Banfield J.F."/>
        </authorList>
    </citation>
    <scope>NUCLEOTIDE SEQUENCE [LARGE SCALE GENOMIC DNA]</scope>
</reference>